<dbReference type="InterPro" id="IPR043519">
    <property type="entry name" value="NT_sf"/>
</dbReference>
<evidence type="ECO:0000313" key="3">
    <source>
        <dbReference type="EMBL" id="ARJ50616.1"/>
    </source>
</evidence>
<sequence>MYTDKSTPFNVESLKQQMAKYTNKALQEIGSLEQLIAFIKLEHLYQAALEEVNTKLCILDEDFQMKHDHNPIHHMERRVKEIPSLLQKLKRKGFDITVTSAMEHIMDIAGIRVVCNYIDDIYLVEKLLLKQENIQLLKRKDYIKTPKSNGYRSLHIVISVPIFLSDGIVKMPVEIQLRTIGMDMWASLEHKLHYKNSKAGTEMYCDALKACALEICGVEEKMQQIHMNVHKKNIWLRSEERCMYKY</sequence>
<dbReference type="Proteomes" id="UP000242864">
    <property type="component" value="Chromosome"/>
</dbReference>
<evidence type="ECO:0000313" key="4">
    <source>
        <dbReference type="Proteomes" id="UP000242864"/>
    </source>
</evidence>
<reference evidence="3 4" key="1">
    <citation type="submission" date="2017-04" db="EMBL/GenBank/DDBJ databases">
        <authorList>
            <person name="Veseli I.A."/>
            <person name="Tang C."/>
            <person name="Pombert J.-F."/>
        </authorList>
    </citation>
    <scope>NUCLEOTIDE SEQUENCE [LARGE SCALE GENOMIC DNA]</scope>
    <source>
        <strain evidence="3 4">ATCC 700373</strain>
    </source>
</reference>
<dbReference type="Pfam" id="PF04607">
    <property type="entry name" value="RelA_SpoT"/>
    <property type="match status" value="1"/>
</dbReference>
<dbReference type="KEGG" id="slz:B5P37_04430"/>
<dbReference type="Gene3D" id="3.30.460.10">
    <property type="entry name" value="Beta Polymerase, domain 2"/>
    <property type="match status" value="1"/>
</dbReference>
<evidence type="ECO:0000259" key="2">
    <source>
        <dbReference type="SMART" id="SM00954"/>
    </source>
</evidence>
<dbReference type="AlphaFoldDB" id="A0AAC9RNS3"/>
<dbReference type="SMART" id="SM00954">
    <property type="entry name" value="RelA_SpoT"/>
    <property type="match status" value="1"/>
</dbReference>
<dbReference type="PANTHER" id="PTHR47837">
    <property type="entry name" value="GTP PYROPHOSPHOKINASE YJBM"/>
    <property type="match status" value="1"/>
</dbReference>
<name>A0AAC9RNS3_9STAP</name>
<dbReference type="InterPro" id="IPR052366">
    <property type="entry name" value="GTP_Pyrophosphokinase"/>
</dbReference>
<feature type="domain" description="RelA/SpoT" evidence="2">
    <location>
        <begin position="77"/>
        <end position="200"/>
    </location>
</feature>
<dbReference type="InterPro" id="IPR007685">
    <property type="entry name" value="RelA_SpoT"/>
</dbReference>
<gene>
    <name evidence="3" type="ORF">B5P37_04430</name>
</gene>
<dbReference type="CDD" id="cd05399">
    <property type="entry name" value="NT_Rel-Spo_like"/>
    <property type="match status" value="1"/>
</dbReference>
<keyword evidence="4" id="KW-1185">Reference proteome</keyword>
<dbReference type="Gene3D" id="1.10.287.860">
    <property type="entry name" value="Nucleotidyltransferase"/>
    <property type="match status" value="1"/>
</dbReference>
<dbReference type="GO" id="GO:0015969">
    <property type="term" value="P:guanosine tetraphosphate metabolic process"/>
    <property type="evidence" value="ECO:0007669"/>
    <property type="project" value="InterPro"/>
</dbReference>
<dbReference type="SUPFAM" id="SSF81301">
    <property type="entry name" value="Nucleotidyltransferase"/>
    <property type="match status" value="1"/>
</dbReference>
<organism evidence="3 4">
    <name type="scientific">Staphylococcus lutrae</name>
    <dbReference type="NCBI Taxonomy" id="155085"/>
    <lineage>
        <taxon>Bacteria</taxon>
        <taxon>Bacillati</taxon>
        <taxon>Bacillota</taxon>
        <taxon>Bacilli</taxon>
        <taxon>Bacillales</taxon>
        <taxon>Staphylococcaceae</taxon>
        <taxon>Staphylococcus</taxon>
    </lineage>
</organism>
<evidence type="ECO:0000256" key="1">
    <source>
        <dbReference type="ARBA" id="ARBA00004976"/>
    </source>
</evidence>
<accession>A0AAC9RNS3</accession>
<dbReference type="RefSeq" id="WP_085237094.1">
    <property type="nucleotide sequence ID" value="NZ_CP020773.1"/>
</dbReference>
<dbReference type="EMBL" id="CP020773">
    <property type="protein sequence ID" value="ARJ50616.1"/>
    <property type="molecule type" value="Genomic_DNA"/>
</dbReference>
<proteinExistence type="predicted"/>
<dbReference type="PANTHER" id="PTHR47837:SF2">
    <property type="entry name" value="GTP PYROPHOSPHOKINASE YWAC"/>
    <property type="match status" value="1"/>
</dbReference>
<comment type="pathway">
    <text evidence="1">Purine metabolism; ppGpp biosynthesis; ppGpp from GTP: step 1/2.</text>
</comment>
<protein>
    <submittedName>
        <fullName evidence="3">GTP pyrophosphokinase</fullName>
    </submittedName>
</protein>